<evidence type="ECO:0000313" key="2">
    <source>
        <dbReference type="Proteomes" id="UP000022910"/>
    </source>
</evidence>
<organism evidence="1 2">
    <name type="scientific">Rhizophagus irregularis (strain DAOM 197198w)</name>
    <name type="common">Glomus intraradices</name>
    <dbReference type="NCBI Taxonomy" id="1432141"/>
    <lineage>
        <taxon>Eukaryota</taxon>
        <taxon>Fungi</taxon>
        <taxon>Fungi incertae sedis</taxon>
        <taxon>Mucoromycota</taxon>
        <taxon>Glomeromycotina</taxon>
        <taxon>Glomeromycetes</taxon>
        <taxon>Glomerales</taxon>
        <taxon>Glomeraceae</taxon>
        <taxon>Rhizophagus</taxon>
    </lineage>
</organism>
<keyword evidence="2" id="KW-1185">Reference proteome</keyword>
<dbReference type="OrthoDB" id="2417533at2759"/>
<dbReference type="HOGENOM" id="CLU_3125832_0_0_1"/>
<dbReference type="AlphaFoldDB" id="A0A015J7A9"/>
<protein>
    <submittedName>
        <fullName evidence="1">Uncharacterized protein</fullName>
    </submittedName>
</protein>
<evidence type="ECO:0000313" key="1">
    <source>
        <dbReference type="EMBL" id="EXX50784.1"/>
    </source>
</evidence>
<dbReference type="EMBL" id="JEMT01029785">
    <property type="protein sequence ID" value="EXX50784.1"/>
    <property type="molecule type" value="Genomic_DNA"/>
</dbReference>
<proteinExistence type="predicted"/>
<accession>A0A015J7A9</accession>
<name>A0A015J7A9_RHIIW</name>
<dbReference type="Proteomes" id="UP000022910">
    <property type="component" value="Unassembled WGS sequence"/>
</dbReference>
<gene>
    <name evidence="1" type="ORF">RirG_267560</name>
</gene>
<comment type="caution">
    <text evidence="1">The sequence shown here is derived from an EMBL/GenBank/DDBJ whole genome shotgun (WGS) entry which is preliminary data.</text>
</comment>
<reference evidence="1 2" key="1">
    <citation type="submission" date="2014-02" db="EMBL/GenBank/DDBJ databases">
        <title>Single nucleus genome sequencing reveals high similarity among nuclei of an endomycorrhizal fungus.</title>
        <authorList>
            <person name="Lin K."/>
            <person name="Geurts R."/>
            <person name="Zhang Z."/>
            <person name="Limpens E."/>
            <person name="Saunders D.G."/>
            <person name="Mu D."/>
            <person name="Pang E."/>
            <person name="Cao H."/>
            <person name="Cha H."/>
            <person name="Lin T."/>
            <person name="Zhou Q."/>
            <person name="Shang Y."/>
            <person name="Li Y."/>
            <person name="Ivanov S."/>
            <person name="Sharma T."/>
            <person name="Velzen R.V."/>
            <person name="Ruijter N.D."/>
            <person name="Aanen D.K."/>
            <person name="Win J."/>
            <person name="Kamoun S."/>
            <person name="Bisseling T."/>
            <person name="Huang S."/>
        </authorList>
    </citation>
    <scope>NUCLEOTIDE SEQUENCE [LARGE SCALE GENOMIC DNA]</scope>
    <source>
        <strain evidence="2">DAOM197198w</strain>
    </source>
</reference>
<sequence length="50" mass="5888">MFEEADKEIPNISTLYEKDPDAIYTSRVFAFNDLQKLINSLMKKVLKYCI</sequence>